<name>A0AA39GAZ9_SARSR</name>
<protein>
    <recommendedName>
        <fullName evidence="4">Fungal lipase-type domain-containing protein</fullName>
    </recommendedName>
</protein>
<dbReference type="Proteomes" id="UP001175261">
    <property type="component" value="Unassembled WGS sequence"/>
</dbReference>
<dbReference type="GO" id="GO:0016787">
    <property type="term" value="F:hydrolase activity"/>
    <property type="evidence" value="ECO:0007669"/>
    <property type="project" value="UniProtKB-KW"/>
</dbReference>
<dbReference type="EMBL" id="JAPDFR010000009">
    <property type="protein sequence ID" value="KAK0383229.1"/>
    <property type="molecule type" value="Genomic_DNA"/>
</dbReference>
<feature type="domain" description="Fungal lipase-type" evidence="4">
    <location>
        <begin position="129"/>
        <end position="288"/>
    </location>
</feature>
<dbReference type="GO" id="GO:0006629">
    <property type="term" value="P:lipid metabolic process"/>
    <property type="evidence" value="ECO:0007669"/>
    <property type="project" value="InterPro"/>
</dbReference>
<dbReference type="Gene3D" id="3.40.50.1820">
    <property type="entry name" value="alpha/beta hydrolase"/>
    <property type="match status" value="1"/>
</dbReference>
<dbReference type="InterPro" id="IPR002921">
    <property type="entry name" value="Fungal_lipase-type"/>
</dbReference>
<gene>
    <name evidence="5" type="ORF">NLU13_9142</name>
</gene>
<keyword evidence="6" id="KW-1185">Reference proteome</keyword>
<dbReference type="Pfam" id="PF01764">
    <property type="entry name" value="Lipase_3"/>
    <property type="match status" value="1"/>
</dbReference>
<dbReference type="InterPro" id="IPR051299">
    <property type="entry name" value="AB_hydrolase_lip/est"/>
</dbReference>
<evidence type="ECO:0000259" key="4">
    <source>
        <dbReference type="Pfam" id="PF01764"/>
    </source>
</evidence>
<keyword evidence="1 3" id="KW-0732">Signal</keyword>
<reference evidence="5" key="1">
    <citation type="submission" date="2022-10" db="EMBL/GenBank/DDBJ databases">
        <title>Determination and structural analysis of whole genome sequence of Sarocladium strictum F4-1.</title>
        <authorList>
            <person name="Hu L."/>
            <person name="Jiang Y."/>
        </authorList>
    </citation>
    <scope>NUCLEOTIDE SEQUENCE</scope>
    <source>
        <strain evidence="5">F4-1</strain>
    </source>
</reference>
<feature type="chain" id="PRO_5041437842" description="Fungal lipase-type domain-containing protein" evidence="3">
    <location>
        <begin position="24"/>
        <end position="407"/>
    </location>
</feature>
<keyword evidence="2" id="KW-0378">Hydrolase</keyword>
<organism evidence="5 6">
    <name type="scientific">Sarocladium strictum</name>
    <name type="common">Black bundle disease fungus</name>
    <name type="synonym">Acremonium strictum</name>
    <dbReference type="NCBI Taxonomy" id="5046"/>
    <lineage>
        <taxon>Eukaryota</taxon>
        <taxon>Fungi</taxon>
        <taxon>Dikarya</taxon>
        <taxon>Ascomycota</taxon>
        <taxon>Pezizomycotina</taxon>
        <taxon>Sordariomycetes</taxon>
        <taxon>Hypocreomycetidae</taxon>
        <taxon>Hypocreales</taxon>
        <taxon>Sarocladiaceae</taxon>
        <taxon>Sarocladium</taxon>
    </lineage>
</organism>
<dbReference type="PANTHER" id="PTHR46640">
    <property type="entry name" value="TRIACYLGLYCEROL LIPASE, PUTATIVE (AFU_ORTHOLOGUE AFUA_6G06510)-RELATED"/>
    <property type="match status" value="1"/>
</dbReference>
<dbReference type="PANTHER" id="PTHR46640:SF1">
    <property type="entry name" value="FUNGAL LIPASE-LIKE DOMAIN-CONTAINING PROTEIN-RELATED"/>
    <property type="match status" value="1"/>
</dbReference>
<evidence type="ECO:0000256" key="2">
    <source>
        <dbReference type="ARBA" id="ARBA00022801"/>
    </source>
</evidence>
<accession>A0AA39GAZ9</accession>
<dbReference type="SUPFAM" id="SSF53474">
    <property type="entry name" value="alpha/beta-Hydrolases"/>
    <property type="match status" value="1"/>
</dbReference>
<comment type="caution">
    <text evidence="5">The sequence shown here is derived from an EMBL/GenBank/DDBJ whole genome shotgun (WGS) entry which is preliminary data.</text>
</comment>
<dbReference type="CDD" id="cd00519">
    <property type="entry name" value="Lipase_3"/>
    <property type="match status" value="1"/>
</dbReference>
<dbReference type="InterPro" id="IPR029058">
    <property type="entry name" value="AB_hydrolase_fold"/>
</dbReference>
<evidence type="ECO:0000256" key="3">
    <source>
        <dbReference type="SAM" id="SignalP"/>
    </source>
</evidence>
<proteinExistence type="predicted"/>
<evidence type="ECO:0000313" key="6">
    <source>
        <dbReference type="Proteomes" id="UP001175261"/>
    </source>
</evidence>
<sequence>MLKSMNLAWPLLLLMQLVAVTIAFDIGLGQRSLRDAIGPKAVSTRLFAELERLARLVDISYCIGTTGVSKPFNCASRCSEFPTMVLAATWNTGILLSDSCGYLAVDHGTGRSDIGGDIPRSEIGHKAIIIAFRGTYSITNTVVDLSTVPQKYLPYPSPDHGGEKPEKPEHKCDNCTVHQGFLESWQQARKLVLSQLDELTAKHPDYPIHLVGHSLGGAVACLAALELKVSLGYDNVIVTTFGEPRLGNYELARYVDEVFSLDQDIKPEKSTYRRVTHKDDPVPLLPLTEWGYRPHGGEIYIAKHDLPPSESDLQACIGDSDPSCSAEDDSSLTEAMRRMLPWAEVDNMREEEGPDGGQVRGFPTRFKLWQLFFAHRDYFWRLGLCVPGGDPANWGRERYDLVNGDEL</sequence>
<evidence type="ECO:0000256" key="1">
    <source>
        <dbReference type="ARBA" id="ARBA00022729"/>
    </source>
</evidence>
<feature type="signal peptide" evidence="3">
    <location>
        <begin position="1"/>
        <end position="23"/>
    </location>
</feature>
<dbReference type="AlphaFoldDB" id="A0AA39GAZ9"/>
<evidence type="ECO:0000313" key="5">
    <source>
        <dbReference type="EMBL" id="KAK0383229.1"/>
    </source>
</evidence>